<protein>
    <recommendedName>
        <fullName evidence="3">Nif-specific regulatory protein</fullName>
    </recommendedName>
</protein>
<dbReference type="Gene3D" id="3.40.50.2300">
    <property type="match status" value="1"/>
</dbReference>
<evidence type="ECO:0000256" key="6">
    <source>
        <dbReference type="ARBA" id="ARBA00023012"/>
    </source>
</evidence>
<dbReference type="GO" id="GO:0043565">
    <property type="term" value="F:sequence-specific DNA binding"/>
    <property type="evidence" value="ECO:0007669"/>
    <property type="project" value="InterPro"/>
</dbReference>
<dbReference type="Pfam" id="PF25601">
    <property type="entry name" value="AAA_lid_14"/>
    <property type="match status" value="1"/>
</dbReference>
<dbReference type="InterPro" id="IPR003593">
    <property type="entry name" value="AAA+_ATPase"/>
</dbReference>
<dbReference type="PANTHER" id="PTHR32071">
    <property type="entry name" value="TRANSCRIPTIONAL REGULATORY PROTEIN"/>
    <property type="match status" value="1"/>
</dbReference>
<comment type="subunit">
    <text evidence="2">Interacts with sigma-54.</text>
</comment>
<dbReference type="RefSeq" id="WP_085837937.1">
    <property type="nucleotide sequence ID" value="NZ_FWFS01000013.1"/>
</dbReference>
<dbReference type="GO" id="GO:0000160">
    <property type="term" value="P:phosphorelay signal transduction system"/>
    <property type="evidence" value="ECO:0007669"/>
    <property type="project" value="UniProtKB-KW"/>
</dbReference>
<dbReference type="InterPro" id="IPR025943">
    <property type="entry name" value="Sigma_54_int_dom_ATP-bd_2"/>
</dbReference>
<dbReference type="SMART" id="SM00448">
    <property type="entry name" value="REC"/>
    <property type="match status" value="1"/>
</dbReference>
<evidence type="ECO:0000256" key="2">
    <source>
        <dbReference type="ARBA" id="ARBA00011135"/>
    </source>
</evidence>
<evidence type="ECO:0000256" key="7">
    <source>
        <dbReference type="ARBA" id="ARBA00023015"/>
    </source>
</evidence>
<keyword evidence="11" id="KW-0597">Phosphoprotein</keyword>
<feature type="domain" description="Sigma-54 factor interaction" evidence="12">
    <location>
        <begin position="138"/>
        <end position="367"/>
    </location>
</feature>
<dbReference type="AlphaFoldDB" id="A0A1Y5TM90"/>
<evidence type="ECO:0000256" key="1">
    <source>
        <dbReference type="ARBA" id="ARBA00002167"/>
    </source>
</evidence>
<sequence length="463" mass="49436">MIANQILVVEDTASLQTLYCALLESVGHHPVAVGSLSQARAVLQNGAPPIVLLDLLLPDGDGLDLLAELVAQAPATKVIVITANGSVDKAVEAMRIGAFDFLLKPIDPANLVKAVTNARSERHQHLRATPTALPLGGFIGSSPVMQQVYSTIRAVAGSMATVFVTGESGAGKEIAAEAIHALSSQSDGPFVPLNCGAIPSGFLESEVFGHVAGAFPAAISDKRGAAEDADGGTLFLDEVCEMDLGLQARFLRFLQTSTVTPLGAAEGKRITTRIICATSRDPLEEVRAGRLRADLYYRLHVVPLHLPPLRDRGHDVVEIAEAMLSRFATREGRSFRALDDEVKQLFLNYSWPGNVRQLLNVLWNVVVLNDGPVVTRATLPPNFLDTGGDMTFGGTGQVATHQPLADIEAFAGMTLAEIERIAIEATIEREGGSVPQAARVLDVSPSTLYRKLEAWGRPARPRK</sequence>
<dbReference type="Pfam" id="PF00072">
    <property type="entry name" value="Response_reg"/>
    <property type="match status" value="1"/>
</dbReference>
<dbReference type="GO" id="GO:0005524">
    <property type="term" value="F:ATP binding"/>
    <property type="evidence" value="ECO:0007669"/>
    <property type="project" value="UniProtKB-KW"/>
</dbReference>
<dbReference type="InterPro" id="IPR025944">
    <property type="entry name" value="Sigma_54_int_dom_CS"/>
</dbReference>
<name>A0A1Y5TM90_9RHOB</name>
<dbReference type="InterPro" id="IPR002078">
    <property type="entry name" value="Sigma_54_int"/>
</dbReference>
<gene>
    <name evidence="14" type="primary">luxO</name>
    <name evidence="14" type="ORF">AQS8620_03144</name>
</gene>
<keyword evidence="15" id="KW-1185">Reference proteome</keyword>
<keyword evidence="7" id="KW-0805">Transcription regulation</keyword>
<dbReference type="PROSITE" id="PS00688">
    <property type="entry name" value="SIGMA54_INTERACT_3"/>
    <property type="match status" value="1"/>
</dbReference>
<dbReference type="Gene3D" id="1.10.10.60">
    <property type="entry name" value="Homeodomain-like"/>
    <property type="match status" value="1"/>
</dbReference>
<dbReference type="GO" id="GO:0006355">
    <property type="term" value="P:regulation of DNA-templated transcription"/>
    <property type="evidence" value="ECO:0007669"/>
    <property type="project" value="InterPro"/>
</dbReference>
<feature type="domain" description="Response regulatory" evidence="13">
    <location>
        <begin position="5"/>
        <end position="119"/>
    </location>
</feature>
<dbReference type="SUPFAM" id="SSF52540">
    <property type="entry name" value="P-loop containing nucleoside triphosphate hydrolases"/>
    <property type="match status" value="1"/>
</dbReference>
<evidence type="ECO:0000313" key="14">
    <source>
        <dbReference type="EMBL" id="SLN67351.1"/>
    </source>
</evidence>
<dbReference type="InterPro" id="IPR027417">
    <property type="entry name" value="P-loop_NTPase"/>
</dbReference>
<dbReference type="Proteomes" id="UP000193862">
    <property type="component" value="Unassembled WGS sequence"/>
</dbReference>
<evidence type="ECO:0000256" key="5">
    <source>
        <dbReference type="ARBA" id="ARBA00022840"/>
    </source>
</evidence>
<evidence type="ECO:0000259" key="12">
    <source>
        <dbReference type="PROSITE" id="PS50045"/>
    </source>
</evidence>
<dbReference type="PROSITE" id="PS50110">
    <property type="entry name" value="RESPONSE_REGULATORY"/>
    <property type="match status" value="1"/>
</dbReference>
<evidence type="ECO:0000256" key="9">
    <source>
        <dbReference type="ARBA" id="ARBA00023159"/>
    </source>
</evidence>
<accession>A0A1Y5TM90</accession>
<dbReference type="Gene3D" id="3.40.50.300">
    <property type="entry name" value="P-loop containing nucleotide triphosphate hydrolases"/>
    <property type="match status" value="1"/>
</dbReference>
<dbReference type="EMBL" id="FWFS01000013">
    <property type="protein sequence ID" value="SLN67351.1"/>
    <property type="molecule type" value="Genomic_DNA"/>
</dbReference>
<dbReference type="InterPro" id="IPR058031">
    <property type="entry name" value="AAA_lid_NorR"/>
</dbReference>
<evidence type="ECO:0000256" key="8">
    <source>
        <dbReference type="ARBA" id="ARBA00023125"/>
    </source>
</evidence>
<evidence type="ECO:0000256" key="3">
    <source>
        <dbReference type="ARBA" id="ARBA00015308"/>
    </source>
</evidence>
<organism evidence="14 15">
    <name type="scientific">Aquimixticola soesokkakensis</name>
    <dbReference type="NCBI Taxonomy" id="1519096"/>
    <lineage>
        <taxon>Bacteria</taxon>
        <taxon>Pseudomonadati</taxon>
        <taxon>Pseudomonadota</taxon>
        <taxon>Alphaproteobacteria</taxon>
        <taxon>Rhodobacterales</taxon>
        <taxon>Paracoccaceae</taxon>
        <taxon>Aquimixticola</taxon>
    </lineage>
</organism>
<dbReference type="InterPro" id="IPR002197">
    <property type="entry name" value="HTH_Fis"/>
</dbReference>
<evidence type="ECO:0000256" key="10">
    <source>
        <dbReference type="ARBA" id="ARBA00023163"/>
    </source>
</evidence>
<dbReference type="FunFam" id="3.40.50.300:FF:000006">
    <property type="entry name" value="DNA-binding transcriptional regulator NtrC"/>
    <property type="match status" value="1"/>
</dbReference>
<dbReference type="SUPFAM" id="SSF52172">
    <property type="entry name" value="CheY-like"/>
    <property type="match status" value="1"/>
</dbReference>
<evidence type="ECO:0000313" key="15">
    <source>
        <dbReference type="Proteomes" id="UP000193862"/>
    </source>
</evidence>
<dbReference type="Pfam" id="PF00158">
    <property type="entry name" value="Sigma54_activat"/>
    <property type="match status" value="1"/>
</dbReference>
<dbReference type="Pfam" id="PF02954">
    <property type="entry name" value="HTH_8"/>
    <property type="match status" value="1"/>
</dbReference>
<evidence type="ECO:0000259" key="13">
    <source>
        <dbReference type="PROSITE" id="PS50110"/>
    </source>
</evidence>
<keyword evidence="5" id="KW-0067">ATP-binding</keyword>
<feature type="modified residue" description="4-aspartylphosphate" evidence="11">
    <location>
        <position position="54"/>
    </location>
</feature>
<dbReference type="PROSITE" id="PS00676">
    <property type="entry name" value="SIGMA54_INTERACT_2"/>
    <property type="match status" value="1"/>
</dbReference>
<comment type="function">
    <text evidence="1">Required for activation of most nif operons, which are directly involved in nitrogen fixation.</text>
</comment>
<keyword evidence="4" id="KW-0547">Nucleotide-binding</keyword>
<dbReference type="PROSITE" id="PS50045">
    <property type="entry name" value="SIGMA54_INTERACT_4"/>
    <property type="match status" value="1"/>
</dbReference>
<dbReference type="InterPro" id="IPR009057">
    <property type="entry name" value="Homeodomain-like_sf"/>
</dbReference>
<keyword evidence="10" id="KW-0804">Transcription</keyword>
<evidence type="ECO:0000256" key="11">
    <source>
        <dbReference type="PROSITE-ProRule" id="PRU00169"/>
    </source>
</evidence>
<dbReference type="SUPFAM" id="SSF46689">
    <property type="entry name" value="Homeodomain-like"/>
    <property type="match status" value="1"/>
</dbReference>
<dbReference type="CDD" id="cd00009">
    <property type="entry name" value="AAA"/>
    <property type="match status" value="1"/>
</dbReference>
<evidence type="ECO:0000256" key="4">
    <source>
        <dbReference type="ARBA" id="ARBA00022741"/>
    </source>
</evidence>
<keyword evidence="8" id="KW-0238">DNA-binding</keyword>
<dbReference type="Gene3D" id="1.10.8.60">
    <property type="match status" value="1"/>
</dbReference>
<keyword evidence="6" id="KW-0902">Two-component regulatory system</keyword>
<dbReference type="InterPro" id="IPR011006">
    <property type="entry name" value="CheY-like_superfamily"/>
</dbReference>
<keyword evidence="9" id="KW-0010">Activator</keyword>
<dbReference type="InterPro" id="IPR001789">
    <property type="entry name" value="Sig_transdc_resp-reg_receiver"/>
</dbReference>
<dbReference type="SMART" id="SM00382">
    <property type="entry name" value="AAA"/>
    <property type="match status" value="1"/>
</dbReference>
<dbReference type="OrthoDB" id="9802388at2"/>
<dbReference type="PANTHER" id="PTHR32071:SF117">
    <property type="entry name" value="PTS-DEPENDENT DIHYDROXYACETONE KINASE OPERON REGULATORY PROTEIN-RELATED"/>
    <property type="match status" value="1"/>
</dbReference>
<proteinExistence type="predicted"/>
<reference evidence="14 15" key="1">
    <citation type="submission" date="2017-03" db="EMBL/GenBank/DDBJ databases">
        <authorList>
            <person name="Afonso C.L."/>
            <person name="Miller P.J."/>
            <person name="Scott M.A."/>
            <person name="Spackman E."/>
            <person name="Goraichik I."/>
            <person name="Dimitrov K.M."/>
            <person name="Suarez D.L."/>
            <person name="Swayne D.E."/>
        </authorList>
    </citation>
    <scope>NUCLEOTIDE SEQUENCE [LARGE SCALE GENOMIC DNA]</scope>
    <source>
        <strain evidence="14 15">CECT 8620</strain>
    </source>
</reference>